<dbReference type="InterPro" id="IPR037171">
    <property type="entry name" value="NagB/RpiA_transferase-like"/>
</dbReference>
<dbReference type="SUPFAM" id="SSF100950">
    <property type="entry name" value="NagB/RpiA/CoA transferase-like"/>
    <property type="match status" value="1"/>
</dbReference>
<evidence type="ECO:0000313" key="2">
    <source>
        <dbReference type="EMBL" id="VAX33984.1"/>
    </source>
</evidence>
<gene>
    <name evidence="2" type="ORF">MNBD_NITROSPIRAE03-1522</name>
</gene>
<name>A0A3B1DD63_9ZZZZ</name>
<organism evidence="2">
    <name type="scientific">hydrothermal vent metagenome</name>
    <dbReference type="NCBI Taxonomy" id="652676"/>
    <lineage>
        <taxon>unclassified sequences</taxon>
        <taxon>metagenomes</taxon>
        <taxon>ecological metagenomes</taxon>
    </lineage>
</organism>
<evidence type="ECO:0000259" key="1">
    <source>
        <dbReference type="Pfam" id="PF01182"/>
    </source>
</evidence>
<reference evidence="2" key="1">
    <citation type="submission" date="2018-06" db="EMBL/GenBank/DDBJ databases">
        <authorList>
            <person name="Zhirakovskaya E."/>
        </authorList>
    </citation>
    <scope>NUCLEOTIDE SEQUENCE</scope>
</reference>
<proteinExistence type="predicted"/>
<feature type="domain" description="Glucosamine/galactosamine-6-phosphate isomerase" evidence="1">
    <location>
        <begin position="15"/>
        <end position="232"/>
    </location>
</feature>
<dbReference type="GO" id="GO:0005975">
    <property type="term" value="P:carbohydrate metabolic process"/>
    <property type="evidence" value="ECO:0007669"/>
    <property type="project" value="InterPro"/>
</dbReference>
<accession>A0A3B1DD63</accession>
<dbReference type="AlphaFoldDB" id="A0A3B1DD63"/>
<dbReference type="EMBL" id="UOGI01000230">
    <property type="protein sequence ID" value="VAX33984.1"/>
    <property type="molecule type" value="Genomic_DNA"/>
</dbReference>
<dbReference type="Pfam" id="PF01182">
    <property type="entry name" value="Glucosamine_iso"/>
    <property type="match status" value="1"/>
</dbReference>
<dbReference type="Gene3D" id="3.40.50.1360">
    <property type="match status" value="1"/>
</dbReference>
<protein>
    <recommendedName>
        <fullName evidence="1">Glucosamine/galactosamine-6-phosphate isomerase domain-containing protein</fullName>
    </recommendedName>
</protein>
<dbReference type="InterPro" id="IPR006148">
    <property type="entry name" value="Glc/Gal-6P_isomerase"/>
</dbReference>
<sequence>MNRTIGNLKIHIFKDKAEAVRQAADAISSYLSDAQKEDRKVLFLSSGGSSLEILDFIPDDILGDYLTISVLDERYDREGKNNNFVQLSLTGFYRKALKSGCAFIDTRVRPGQTQKALADYFEGKLREWRKNNPDGEIIATIGIGPDGHTSGIMPFPENKKMFDTLFNGERWVVAYDAAGKTPYSERVTTTNTFLKLINRAFVFAVGREKAEALHRMQEDRPVSEVPAAILKELCGDMYIDRELSEVVQG</sequence>